<reference evidence="1" key="1">
    <citation type="submission" date="2020-03" db="EMBL/GenBank/DDBJ databases">
        <title>A high-quality chromosome-level genome assembly of a woody plant with both climbing and erect habits, Rhamnella rubrinervis.</title>
        <authorList>
            <person name="Lu Z."/>
            <person name="Yang Y."/>
            <person name="Zhu X."/>
            <person name="Sun Y."/>
        </authorList>
    </citation>
    <scope>NUCLEOTIDE SEQUENCE</scope>
    <source>
        <strain evidence="1">BYM</strain>
        <tissue evidence="1">Leaf</tissue>
    </source>
</reference>
<keyword evidence="2" id="KW-1185">Reference proteome</keyword>
<dbReference type="Proteomes" id="UP000796880">
    <property type="component" value="Unassembled WGS sequence"/>
</dbReference>
<dbReference type="OrthoDB" id="998214at2759"/>
<name>A0A8K0HGB3_9ROSA</name>
<proteinExistence type="predicted"/>
<dbReference type="AlphaFoldDB" id="A0A8K0HGB3"/>
<organism evidence="1 2">
    <name type="scientific">Rhamnella rubrinervis</name>
    <dbReference type="NCBI Taxonomy" id="2594499"/>
    <lineage>
        <taxon>Eukaryota</taxon>
        <taxon>Viridiplantae</taxon>
        <taxon>Streptophyta</taxon>
        <taxon>Embryophyta</taxon>
        <taxon>Tracheophyta</taxon>
        <taxon>Spermatophyta</taxon>
        <taxon>Magnoliopsida</taxon>
        <taxon>eudicotyledons</taxon>
        <taxon>Gunneridae</taxon>
        <taxon>Pentapetalae</taxon>
        <taxon>rosids</taxon>
        <taxon>fabids</taxon>
        <taxon>Rosales</taxon>
        <taxon>Rhamnaceae</taxon>
        <taxon>rhamnoid group</taxon>
        <taxon>Rhamneae</taxon>
        <taxon>Rhamnella</taxon>
    </lineage>
</organism>
<protein>
    <submittedName>
        <fullName evidence="1">Uncharacterized protein</fullName>
    </submittedName>
</protein>
<dbReference type="EMBL" id="VOIH02000003">
    <property type="protein sequence ID" value="KAF3452221.1"/>
    <property type="molecule type" value="Genomic_DNA"/>
</dbReference>
<evidence type="ECO:0000313" key="1">
    <source>
        <dbReference type="EMBL" id="KAF3452221.1"/>
    </source>
</evidence>
<accession>A0A8K0HGB3</accession>
<evidence type="ECO:0000313" key="2">
    <source>
        <dbReference type="Proteomes" id="UP000796880"/>
    </source>
</evidence>
<comment type="caution">
    <text evidence="1">The sequence shown here is derived from an EMBL/GenBank/DDBJ whole genome shotgun (WGS) entry which is preliminary data.</text>
</comment>
<sequence>MLSAMPRNMECYFFFLWALEWKNWFSINPGILFPRLQEKKALLASNLVWHSKEQLPRRLDSVPSYTFYPTSYHSESHSITLVTLVGNLLIRKLLLGKASSRNPNASCEFHQNEGHPTDRCRNLQHKIQDLIEEGKIALTDEAPPIAPNPNEKVGVLKDPLPSRAPSASAFSPFFPLALTAYSLR</sequence>
<gene>
    <name evidence="1" type="ORF">FNV43_RR08319</name>
</gene>